<protein>
    <submittedName>
        <fullName evidence="5">Transporter substrate-binding domain-containing protein</fullName>
    </submittedName>
</protein>
<evidence type="ECO:0000313" key="6">
    <source>
        <dbReference type="Proteomes" id="UP000823904"/>
    </source>
</evidence>
<dbReference type="InterPro" id="IPR001320">
    <property type="entry name" value="Iontro_rcpt_C"/>
</dbReference>
<evidence type="ECO:0000259" key="3">
    <source>
        <dbReference type="SMART" id="SM00062"/>
    </source>
</evidence>
<feature type="chain" id="PRO_5038701730" evidence="2">
    <location>
        <begin position="29"/>
        <end position="275"/>
    </location>
</feature>
<evidence type="ECO:0000256" key="1">
    <source>
        <dbReference type="ARBA" id="ARBA00022729"/>
    </source>
</evidence>
<accession>A0A9D2T8I8</accession>
<feature type="domain" description="Ionotropic glutamate receptor C-terminal" evidence="4">
    <location>
        <begin position="53"/>
        <end position="273"/>
    </location>
</feature>
<dbReference type="EMBL" id="DWWD01000028">
    <property type="protein sequence ID" value="HJC50412.1"/>
    <property type="molecule type" value="Genomic_DNA"/>
</dbReference>
<reference evidence="5" key="1">
    <citation type="journal article" date="2021" name="PeerJ">
        <title>Extensive microbial diversity within the chicken gut microbiome revealed by metagenomics and culture.</title>
        <authorList>
            <person name="Gilroy R."/>
            <person name="Ravi A."/>
            <person name="Getino M."/>
            <person name="Pursley I."/>
            <person name="Horton D.L."/>
            <person name="Alikhan N.F."/>
            <person name="Baker D."/>
            <person name="Gharbi K."/>
            <person name="Hall N."/>
            <person name="Watson M."/>
            <person name="Adriaenssens E.M."/>
            <person name="Foster-Nyarko E."/>
            <person name="Jarju S."/>
            <person name="Secka A."/>
            <person name="Antonio M."/>
            <person name="Oren A."/>
            <person name="Chaudhuri R.R."/>
            <person name="La Ragione R."/>
            <person name="Hildebrand F."/>
            <person name="Pallen M.J."/>
        </authorList>
    </citation>
    <scope>NUCLEOTIDE SEQUENCE</scope>
    <source>
        <strain evidence="5">ChiSjej3B21-8574</strain>
    </source>
</reference>
<dbReference type="AlphaFoldDB" id="A0A9D2T8I8"/>
<proteinExistence type="predicted"/>
<evidence type="ECO:0000259" key="4">
    <source>
        <dbReference type="SMART" id="SM00079"/>
    </source>
</evidence>
<dbReference type="GO" id="GO:0016020">
    <property type="term" value="C:membrane"/>
    <property type="evidence" value="ECO:0007669"/>
    <property type="project" value="InterPro"/>
</dbReference>
<dbReference type="SUPFAM" id="SSF53850">
    <property type="entry name" value="Periplasmic binding protein-like II"/>
    <property type="match status" value="1"/>
</dbReference>
<feature type="domain" description="Solute-binding protein family 3/N-terminal" evidence="3">
    <location>
        <begin position="51"/>
        <end position="274"/>
    </location>
</feature>
<dbReference type="PANTHER" id="PTHR35936">
    <property type="entry name" value="MEMBRANE-BOUND LYTIC MUREIN TRANSGLYCOSYLASE F"/>
    <property type="match status" value="1"/>
</dbReference>
<evidence type="ECO:0000256" key="2">
    <source>
        <dbReference type="SAM" id="SignalP"/>
    </source>
</evidence>
<dbReference type="GO" id="GO:0015276">
    <property type="term" value="F:ligand-gated monoatomic ion channel activity"/>
    <property type="evidence" value="ECO:0007669"/>
    <property type="project" value="InterPro"/>
</dbReference>
<dbReference type="Gene3D" id="3.40.190.10">
    <property type="entry name" value="Periplasmic binding protein-like II"/>
    <property type="match status" value="2"/>
</dbReference>
<gene>
    <name evidence="5" type="ORF">H9754_07595</name>
</gene>
<reference evidence="5" key="2">
    <citation type="submission" date="2021-04" db="EMBL/GenBank/DDBJ databases">
        <authorList>
            <person name="Gilroy R."/>
        </authorList>
    </citation>
    <scope>NUCLEOTIDE SEQUENCE</scope>
    <source>
        <strain evidence="5">ChiSjej3B21-8574</strain>
    </source>
</reference>
<dbReference type="SMART" id="SM00062">
    <property type="entry name" value="PBPb"/>
    <property type="match status" value="1"/>
</dbReference>
<dbReference type="SMART" id="SM00079">
    <property type="entry name" value="PBPe"/>
    <property type="match status" value="1"/>
</dbReference>
<dbReference type="Proteomes" id="UP000823904">
    <property type="component" value="Unassembled WGS sequence"/>
</dbReference>
<evidence type="ECO:0000313" key="5">
    <source>
        <dbReference type="EMBL" id="HJC50412.1"/>
    </source>
</evidence>
<dbReference type="CDD" id="cd13530">
    <property type="entry name" value="PBP2_peptides_like"/>
    <property type="match status" value="1"/>
</dbReference>
<dbReference type="Pfam" id="PF00497">
    <property type="entry name" value="SBP_bac_3"/>
    <property type="match status" value="1"/>
</dbReference>
<name>A0A9D2T8I8_9FIRM</name>
<dbReference type="InterPro" id="IPR001638">
    <property type="entry name" value="Solute-binding_3/MltF_N"/>
</dbReference>
<comment type="caution">
    <text evidence="5">The sequence shown here is derived from an EMBL/GenBank/DDBJ whole genome shotgun (WGS) entry which is preliminary data.</text>
</comment>
<feature type="signal peptide" evidence="2">
    <location>
        <begin position="1"/>
        <end position="28"/>
    </location>
</feature>
<organism evidence="5 6">
    <name type="scientific">Candidatus Anaerostipes avistercoris</name>
    <dbReference type="NCBI Taxonomy" id="2838462"/>
    <lineage>
        <taxon>Bacteria</taxon>
        <taxon>Bacillati</taxon>
        <taxon>Bacillota</taxon>
        <taxon>Clostridia</taxon>
        <taxon>Lachnospirales</taxon>
        <taxon>Lachnospiraceae</taxon>
        <taxon>Anaerostipes</taxon>
    </lineage>
</organism>
<keyword evidence="1 2" id="KW-0732">Signal</keyword>
<dbReference type="PANTHER" id="PTHR35936:SF38">
    <property type="entry name" value="GLUTAMINE-BINDING PERIPLASMIC PROTEIN"/>
    <property type="match status" value="1"/>
</dbReference>
<sequence>MKKILTSILMIAFALCLGGCDLPWQKQAADTTEKAQTIESSKVKGTMEGMKLTVGVSDEMAPFSFYNEEKKELEGFDIEILKGISDYLGFKYETKILSMQEIEEQIKSGDIDFAIAGISITDDRQEEFDFTDSYYENTISMAVNKDSGIEDRKDIQGKIIGVEEGTANARYVDEYMKEGNTVKYFSSMEEVFKNLEEGKIDVTFYDTTGVDYYLENHTDTNIEALSEELNSEQSNYGIMFAKGYKYLDHFNVSLQVLNTDGEYQEIKDRWIGTDN</sequence>